<name>A0A6H2A403_9ZZZZ</name>
<proteinExistence type="predicted"/>
<gene>
    <name evidence="1" type="ORF">TM448A05251_0004</name>
</gene>
<dbReference type="AlphaFoldDB" id="A0A6H2A403"/>
<sequence>MTELKTLENLKKDEITGTLWRIKYSEKRDVAELPVVLVEDLRAEAIKWIRHLRTELCKNSHNCDHCADIFGTIGWIKIFFNISEEELS</sequence>
<reference evidence="1" key="1">
    <citation type="submission" date="2020-03" db="EMBL/GenBank/DDBJ databases">
        <title>The deep terrestrial virosphere.</title>
        <authorList>
            <person name="Holmfeldt K."/>
            <person name="Nilsson E."/>
            <person name="Simone D."/>
            <person name="Lopez-Fernandez M."/>
            <person name="Wu X."/>
            <person name="de Brujin I."/>
            <person name="Lundin D."/>
            <person name="Andersson A."/>
            <person name="Bertilsson S."/>
            <person name="Dopson M."/>
        </authorList>
    </citation>
    <scope>NUCLEOTIDE SEQUENCE</scope>
    <source>
        <strain evidence="1">TM448A05251</strain>
    </source>
</reference>
<dbReference type="EMBL" id="MT144516">
    <property type="protein sequence ID" value="QJA54544.1"/>
    <property type="molecule type" value="Genomic_DNA"/>
</dbReference>
<evidence type="ECO:0000313" key="1">
    <source>
        <dbReference type="EMBL" id="QJA54544.1"/>
    </source>
</evidence>
<accession>A0A6H2A403</accession>
<protein>
    <submittedName>
        <fullName evidence="1">Uncharacterized protein</fullName>
    </submittedName>
</protein>
<organism evidence="1">
    <name type="scientific">viral metagenome</name>
    <dbReference type="NCBI Taxonomy" id="1070528"/>
    <lineage>
        <taxon>unclassified sequences</taxon>
        <taxon>metagenomes</taxon>
        <taxon>organismal metagenomes</taxon>
    </lineage>
</organism>